<feature type="region of interest" description="Disordered" evidence="9">
    <location>
        <begin position="1"/>
        <end position="24"/>
    </location>
</feature>
<dbReference type="PANTHER" id="PTHR15504">
    <property type="entry name" value="NASOPHARYNGEAL EPITHELIUM SPECIFIC PROTEIN 1"/>
    <property type="match status" value="1"/>
</dbReference>
<dbReference type="GO" id="GO:0031514">
    <property type="term" value="C:motile cilium"/>
    <property type="evidence" value="ECO:0007669"/>
    <property type="project" value="UniProtKB-SubCell"/>
</dbReference>
<evidence type="ECO:0000256" key="6">
    <source>
        <dbReference type="ARBA" id="ARBA00034116"/>
    </source>
</evidence>
<dbReference type="PANTHER" id="PTHR15504:SF0">
    <property type="entry name" value="CILIA- AND FLAGELLA-ASSOCIATED PROTEIN 45"/>
    <property type="match status" value="1"/>
</dbReference>
<protein>
    <recommendedName>
        <fullName evidence="7">Cilia- and flagella-associated protein 45</fullName>
    </recommendedName>
</protein>
<evidence type="ECO:0000313" key="12">
    <source>
        <dbReference type="Proteomes" id="UP000824540"/>
    </source>
</evidence>
<dbReference type="Proteomes" id="UP000824540">
    <property type="component" value="Unassembled WGS sequence"/>
</dbReference>
<dbReference type="OrthoDB" id="1902038at2759"/>
<keyword evidence="12" id="KW-1185">Reference proteome</keyword>
<organism evidence="11 12">
    <name type="scientific">Albula glossodonta</name>
    <name type="common">roundjaw bonefish</name>
    <dbReference type="NCBI Taxonomy" id="121402"/>
    <lineage>
        <taxon>Eukaryota</taxon>
        <taxon>Metazoa</taxon>
        <taxon>Chordata</taxon>
        <taxon>Craniata</taxon>
        <taxon>Vertebrata</taxon>
        <taxon>Euteleostomi</taxon>
        <taxon>Actinopterygii</taxon>
        <taxon>Neopterygii</taxon>
        <taxon>Teleostei</taxon>
        <taxon>Albuliformes</taxon>
        <taxon>Albulidae</taxon>
        <taxon>Albula</taxon>
    </lineage>
</organism>
<dbReference type="EMBL" id="JAFBMS010000011">
    <property type="protein sequence ID" value="KAG9348528.1"/>
    <property type="molecule type" value="Genomic_DNA"/>
</dbReference>
<sequence length="463" mass="56082">MKCDRQRSRQSDDETLFETPKRISQDPSERSIVISRLELDRIKKAAHVWTAEEKEAALEIQRVEREMVKKAAAERMAKLHQADILRKKKQGLSRLEAEAREKSQYLVDRANEIRMEEEPEVKKFNALIRGAKCHAELDAQVQEKREIAAAEAEEDRRHDFMMEEDRRMALRAQEEMEEMRKQERLRGKMRIQEQIEERMEERRLKDEMKQQEKQKLLENLEKIKMEDLKAQTRRKEEQRRLHQEVLEMSEESQRAKERKKEEEKEADIRALENTCKKIVSMRMEKCDKSSIALCSQDNEMKERQIKRGKERELDQIRSSEQRGRERIEQEEQRLRSSQEAVESEWRWKEREQAKKKMEDREWWNSVRQEQASDKEKQMAIKASRERAEVQSEGLAQEKEREERRRQRAAQYLFGVRQQIREREVQATQQRRVDLQEHQRILEEALNRRARLNEIKARKLKELK</sequence>
<comment type="caution">
    <text evidence="11">The sequence shown here is derived from an EMBL/GenBank/DDBJ whole genome shotgun (WGS) entry which is preliminary data.</text>
</comment>
<dbReference type="AlphaFoldDB" id="A0A8T2PGB3"/>
<evidence type="ECO:0000313" key="11">
    <source>
        <dbReference type="EMBL" id="KAG9348528.1"/>
    </source>
</evidence>
<evidence type="ECO:0000256" key="9">
    <source>
        <dbReference type="SAM" id="MobiDB-lite"/>
    </source>
</evidence>
<evidence type="ECO:0000256" key="3">
    <source>
        <dbReference type="ARBA" id="ARBA00023054"/>
    </source>
</evidence>
<keyword evidence="3 8" id="KW-0175">Coiled coil</keyword>
<reference evidence="11" key="1">
    <citation type="thesis" date="2021" institute="BYU ScholarsArchive" country="Provo, UT, USA">
        <title>Applications of and Algorithms for Genome Assembly and Genomic Analyses with an Emphasis on Marine Teleosts.</title>
        <authorList>
            <person name="Pickett B.D."/>
        </authorList>
    </citation>
    <scope>NUCLEOTIDE SEQUENCE</scope>
    <source>
        <strain evidence="11">HI-2016</strain>
    </source>
</reference>
<name>A0A8T2PGB3_9TELE</name>
<feature type="domain" description="Trichohyalin-plectin-homology" evidence="10">
    <location>
        <begin position="115"/>
        <end position="462"/>
    </location>
</feature>
<keyword evidence="2" id="KW-0282">Flagellum</keyword>
<keyword evidence="5" id="KW-0966">Cell projection</keyword>
<proteinExistence type="inferred from homology"/>
<dbReference type="InterPro" id="IPR033253">
    <property type="entry name" value="CFAP45"/>
</dbReference>
<evidence type="ECO:0000256" key="2">
    <source>
        <dbReference type="ARBA" id="ARBA00022846"/>
    </source>
</evidence>
<evidence type="ECO:0000256" key="7">
    <source>
        <dbReference type="ARBA" id="ARBA00034142"/>
    </source>
</evidence>
<feature type="region of interest" description="Disordered" evidence="9">
    <location>
        <begin position="299"/>
        <end position="348"/>
    </location>
</feature>
<feature type="compositionally biased region" description="Basic and acidic residues" evidence="9">
    <location>
        <begin position="370"/>
        <end position="402"/>
    </location>
</feature>
<evidence type="ECO:0000256" key="1">
    <source>
        <dbReference type="ARBA" id="ARBA00004230"/>
    </source>
</evidence>
<comment type="similarity">
    <text evidence="6">Belongs to the CFAP45 family.</text>
</comment>
<keyword evidence="4" id="KW-0969">Cilium</keyword>
<feature type="coiled-coil region" evidence="8">
    <location>
        <begin position="434"/>
        <end position="461"/>
    </location>
</feature>
<dbReference type="InterPro" id="IPR043597">
    <property type="entry name" value="TPH_dom"/>
</dbReference>
<feature type="compositionally biased region" description="Basic and acidic residues" evidence="9">
    <location>
        <begin position="1"/>
        <end position="12"/>
    </location>
</feature>
<evidence type="ECO:0000256" key="5">
    <source>
        <dbReference type="ARBA" id="ARBA00023273"/>
    </source>
</evidence>
<dbReference type="Pfam" id="PF13868">
    <property type="entry name" value="TPH"/>
    <property type="match status" value="1"/>
</dbReference>
<accession>A0A8T2PGB3</accession>
<evidence type="ECO:0000256" key="4">
    <source>
        <dbReference type="ARBA" id="ARBA00023069"/>
    </source>
</evidence>
<evidence type="ECO:0000256" key="8">
    <source>
        <dbReference type="SAM" id="Coils"/>
    </source>
</evidence>
<evidence type="ECO:0000259" key="10">
    <source>
        <dbReference type="Pfam" id="PF13868"/>
    </source>
</evidence>
<feature type="region of interest" description="Disordered" evidence="9">
    <location>
        <begin position="366"/>
        <end position="402"/>
    </location>
</feature>
<gene>
    <name evidence="11" type="ORF">JZ751_002264</name>
</gene>
<comment type="subcellular location">
    <subcellularLocation>
        <location evidence="1">Cell projection</location>
        <location evidence="1">Cilium</location>
        <location evidence="1">Flagellum</location>
    </subcellularLocation>
</comment>
<feature type="compositionally biased region" description="Basic and acidic residues" evidence="9">
    <location>
        <begin position="299"/>
        <end position="336"/>
    </location>
</feature>
<feature type="region of interest" description="Disordered" evidence="9">
    <location>
        <begin position="230"/>
        <end position="267"/>
    </location>
</feature>